<evidence type="ECO:0000313" key="2">
    <source>
        <dbReference type="EMBL" id="VEL11661.1"/>
    </source>
</evidence>
<dbReference type="Proteomes" id="UP000784294">
    <property type="component" value="Unassembled WGS sequence"/>
</dbReference>
<protein>
    <recommendedName>
        <fullName evidence="1">Ig-like domain-containing protein</fullName>
    </recommendedName>
</protein>
<dbReference type="InterPro" id="IPR013098">
    <property type="entry name" value="Ig_I-set"/>
</dbReference>
<proteinExistence type="predicted"/>
<dbReference type="Pfam" id="PF07679">
    <property type="entry name" value="I-set"/>
    <property type="match status" value="1"/>
</dbReference>
<dbReference type="InterPro" id="IPR036179">
    <property type="entry name" value="Ig-like_dom_sf"/>
</dbReference>
<dbReference type="InterPro" id="IPR003599">
    <property type="entry name" value="Ig_sub"/>
</dbReference>
<organism evidence="2 3">
    <name type="scientific">Protopolystoma xenopodis</name>
    <dbReference type="NCBI Taxonomy" id="117903"/>
    <lineage>
        <taxon>Eukaryota</taxon>
        <taxon>Metazoa</taxon>
        <taxon>Spiralia</taxon>
        <taxon>Lophotrochozoa</taxon>
        <taxon>Platyhelminthes</taxon>
        <taxon>Monogenea</taxon>
        <taxon>Polyopisthocotylea</taxon>
        <taxon>Polystomatidea</taxon>
        <taxon>Polystomatidae</taxon>
        <taxon>Protopolystoma</taxon>
    </lineage>
</organism>
<evidence type="ECO:0000259" key="1">
    <source>
        <dbReference type="PROSITE" id="PS50835"/>
    </source>
</evidence>
<dbReference type="SUPFAM" id="SSF48726">
    <property type="entry name" value="Immunoglobulin"/>
    <property type="match status" value="1"/>
</dbReference>
<dbReference type="InterPro" id="IPR007110">
    <property type="entry name" value="Ig-like_dom"/>
</dbReference>
<reference evidence="2" key="1">
    <citation type="submission" date="2018-11" db="EMBL/GenBank/DDBJ databases">
        <authorList>
            <consortium name="Pathogen Informatics"/>
        </authorList>
    </citation>
    <scope>NUCLEOTIDE SEQUENCE</scope>
</reference>
<keyword evidence="3" id="KW-1185">Reference proteome</keyword>
<dbReference type="PROSITE" id="PS50835">
    <property type="entry name" value="IG_LIKE"/>
    <property type="match status" value="1"/>
</dbReference>
<accession>A0A3S5AB05</accession>
<dbReference type="SMART" id="SM00409">
    <property type="entry name" value="IG"/>
    <property type="match status" value="1"/>
</dbReference>
<name>A0A3S5AB05_9PLAT</name>
<dbReference type="AlphaFoldDB" id="A0A3S5AB05"/>
<dbReference type="OrthoDB" id="2413561at2759"/>
<dbReference type="InterPro" id="IPR013783">
    <property type="entry name" value="Ig-like_fold"/>
</dbReference>
<comment type="caution">
    <text evidence="2">The sequence shown here is derived from an EMBL/GenBank/DDBJ whole genome shotgun (WGS) entry which is preliminary data.</text>
</comment>
<sequence length="282" mass="31697">MSLCFLSPPPPPTLVQALGYRFLPHFPSKMLLLFLPLYVFSSCLSRFSCTYICRRICSFYVCTCCLPKLFRFSPYLPCTSSLHLSSTNPHRFPPQLQIVFANAAQLAYPPSQVPKMTTKHSSNHTYRLTPINFLDGTLFCVDHFGEEFCQSGPCLFTEGGLTDGFYFTASPLDQTIEESYPLRLPCAVTPDVDILYSWVQDGVPVNLTREAGRRVLQEGSNLQIVHADRDLDKGVYHCQAFNKTSTFSSISRNAKITVACKCKVPSLKCLINSREKESALFI</sequence>
<dbReference type="EMBL" id="CAAALY010012470">
    <property type="protein sequence ID" value="VEL11661.1"/>
    <property type="molecule type" value="Genomic_DNA"/>
</dbReference>
<dbReference type="Gene3D" id="2.60.40.10">
    <property type="entry name" value="Immunoglobulins"/>
    <property type="match status" value="1"/>
</dbReference>
<gene>
    <name evidence="2" type="ORF">PXEA_LOCUS5101</name>
</gene>
<evidence type="ECO:0000313" key="3">
    <source>
        <dbReference type="Proteomes" id="UP000784294"/>
    </source>
</evidence>
<feature type="domain" description="Ig-like" evidence="1">
    <location>
        <begin position="153"/>
        <end position="257"/>
    </location>
</feature>